<comment type="function">
    <text evidence="10">Forms passive diffusion pores that allow small molecular weight hydrophilic materials across the outer membrane.</text>
</comment>
<dbReference type="AlphaFoldDB" id="A0A5M6HSR5"/>
<evidence type="ECO:0000256" key="3">
    <source>
        <dbReference type="ARBA" id="ARBA00022452"/>
    </source>
</evidence>
<dbReference type="GO" id="GO:0009279">
    <property type="term" value="C:cell outer membrane"/>
    <property type="evidence" value="ECO:0007669"/>
    <property type="project" value="UniProtKB-SubCell"/>
</dbReference>
<gene>
    <name evidence="11" type="ORF">F1193_13025</name>
</gene>
<dbReference type="RefSeq" id="WP_150098248.1">
    <property type="nucleotide sequence ID" value="NZ_VWPL01000026.1"/>
</dbReference>
<comment type="domain">
    <text evidence="10">Consists of 16-stranded beta-barrel sheets, with large surface-exposed loops, that form a transmembrane pore at the center of each barrel. The pore is partially ocluded by a peptide loop that folds into the pore lumen.</text>
</comment>
<keyword evidence="3 10" id="KW-1134">Transmembrane beta strand</keyword>
<protein>
    <recommendedName>
        <fullName evidence="10">Porin</fullName>
    </recommendedName>
</protein>
<comment type="subcellular location">
    <subcellularLocation>
        <location evidence="10">Cell outer membrane</location>
        <topology evidence="10">Multi-pass membrane protein</topology>
    </subcellularLocation>
</comment>
<feature type="chain" id="PRO_5024509569" description="Porin" evidence="10">
    <location>
        <begin position="24"/>
        <end position="512"/>
    </location>
</feature>
<feature type="signal peptide" evidence="10">
    <location>
        <begin position="1"/>
        <end position="23"/>
    </location>
</feature>
<evidence type="ECO:0000256" key="9">
    <source>
        <dbReference type="ARBA" id="ARBA00023237"/>
    </source>
</evidence>
<organism evidence="11 12">
    <name type="scientific">Blastochloris sulfoviridis</name>
    <dbReference type="NCBI Taxonomy" id="50712"/>
    <lineage>
        <taxon>Bacteria</taxon>
        <taxon>Pseudomonadati</taxon>
        <taxon>Pseudomonadota</taxon>
        <taxon>Alphaproteobacteria</taxon>
        <taxon>Hyphomicrobiales</taxon>
        <taxon>Blastochloridaceae</taxon>
        <taxon>Blastochloris</taxon>
    </lineage>
</organism>
<keyword evidence="4 10" id="KW-0812">Transmembrane</keyword>
<comment type="caution">
    <text evidence="11">The sequence shown here is derived from an EMBL/GenBank/DDBJ whole genome shotgun (WGS) entry which is preliminary data.</text>
</comment>
<evidence type="ECO:0000256" key="2">
    <source>
        <dbReference type="ARBA" id="ARBA00022448"/>
    </source>
</evidence>
<evidence type="ECO:0000256" key="4">
    <source>
        <dbReference type="ARBA" id="ARBA00022692"/>
    </source>
</evidence>
<evidence type="ECO:0000313" key="12">
    <source>
        <dbReference type="Proteomes" id="UP000323886"/>
    </source>
</evidence>
<keyword evidence="8 10" id="KW-0472">Membrane</keyword>
<evidence type="ECO:0000256" key="5">
    <source>
        <dbReference type="ARBA" id="ARBA00022729"/>
    </source>
</evidence>
<dbReference type="InterPro" id="IPR003684">
    <property type="entry name" value="Porin_alphabac"/>
</dbReference>
<evidence type="ECO:0000256" key="7">
    <source>
        <dbReference type="ARBA" id="ARBA00023114"/>
    </source>
</evidence>
<dbReference type="Proteomes" id="UP000323886">
    <property type="component" value="Unassembled WGS sequence"/>
</dbReference>
<dbReference type="OrthoDB" id="7801681at2"/>
<dbReference type="Pfam" id="PF02530">
    <property type="entry name" value="Porin_2"/>
    <property type="match status" value="1"/>
</dbReference>
<name>A0A5M6HSR5_9HYPH</name>
<proteinExistence type="inferred from homology"/>
<evidence type="ECO:0000256" key="6">
    <source>
        <dbReference type="ARBA" id="ARBA00023065"/>
    </source>
</evidence>
<dbReference type="GO" id="GO:0046930">
    <property type="term" value="C:pore complex"/>
    <property type="evidence" value="ECO:0007669"/>
    <property type="project" value="UniProtKB-KW"/>
</dbReference>
<sequence>MSIVKSLLLGSAAGLVAVASAQAADLPMKAKAVDYVKVCDAYGAGFYYIPGTDICLKVGGYVRADTYYGMVPGYHTPLYPANALTGLAPGSGAGGDISYDRQDDLTAFRSRIAVTMDARTRTEYGTLRAYGLFYTTYDYASGTGRRNWQDQGFGGASAGMDRAFIQFAGFTFGYLQSFFDYSAGLGTFTTINVGSNKFTNVVAYTASLGNGLSATIGVEDATYRRNAIQVAPGTVTQLGTTTVFDYTDATNYQGGQAMPDIVANIRVDQSWGSAQLSGAIHQLRAADAYDNLGNAFLPATADINETDYGYAIGAGITFNLDSLAKGDQFMVQGSYASGATEYTGVSSRQTTSGPSALGMIRGATGAIVDLADAFINPVDGSIEQVDAWTIRADFRHFWTPSLRSTLFGGYSAVEVPFIDGITAGSPLNLGAGTEDSQTVRDFNLWQVGFNTTWSPVKNLDIGVEMLYTKVDVEGFKGYTAANMGTQANADRALSYSHDEDIFSGMVRVQRNF</sequence>
<keyword evidence="9 10" id="KW-0998">Cell outer membrane</keyword>
<keyword evidence="2 10" id="KW-0813">Transport</keyword>
<evidence type="ECO:0000256" key="8">
    <source>
        <dbReference type="ARBA" id="ARBA00023136"/>
    </source>
</evidence>
<keyword evidence="12" id="KW-1185">Reference proteome</keyword>
<dbReference type="GO" id="GO:0015288">
    <property type="term" value="F:porin activity"/>
    <property type="evidence" value="ECO:0007669"/>
    <property type="project" value="UniProtKB-KW"/>
</dbReference>
<evidence type="ECO:0000256" key="10">
    <source>
        <dbReference type="RuleBase" id="RU364005"/>
    </source>
</evidence>
<evidence type="ECO:0000313" key="11">
    <source>
        <dbReference type="EMBL" id="KAA5598953.1"/>
    </source>
</evidence>
<accession>A0A5M6HSR5</accession>
<dbReference type="EMBL" id="VWPL01000026">
    <property type="protein sequence ID" value="KAA5598953.1"/>
    <property type="molecule type" value="Genomic_DNA"/>
</dbReference>
<dbReference type="GO" id="GO:0006811">
    <property type="term" value="P:monoatomic ion transport"/>
    <property type="evidence" value="ECO:0007669"/>
    <property type="project" value="UniProtKB-KW"/>
</dbReference>
<evidence type="ECO:0000256" key="1">
    <source>
        <dbReference type="ARBA" id="ARBA00009521"/>
    </source>
</evidence>
<reference evidence="11 12" key="1">
    <citation type="submission" date="2019-09" db="EMBL/GenBank/DDBJ databases">
        <title>Draft Whole-Genome sequence of Blastochloris sulfoviridis DSM 729.</title>
        <authorList>
            <person name="Meyer T.E."/>
            <person name="Kyndt J.A."/>
        </authorList>
    </citation>
    <scope>NUCLEOTIDE SEQUENCE [LARGE SCALE GENOMIC DNA]</scope>
    <source>
        <strain evidence="11 12">DSM 729</strain>
    </source>
</reference>
<comment type="similarity">
    <text evidence="1 10">Belongs to the alphaproteobacteria porin family.</text>
</comment>
<keyword evidence="5 10" id="KW-0732">Signal</keyword>
<keyword evidence="6 10" id="KW-0406">Ion transport</keyword>
<keyword evidence="7 10" id="KW-0626">Porin</keyword>